<dbReference type="SMART" id="SM00633">
    <property type="entry name" value="Glyco_10"/>
    <property type="match status" value="1"/>
</dbReference>
<evidence type="ECO:0000256" key="3">
    <source>
        <dbReference type="ARBA" id="ARBA00004851"/>
    </source>
</evidence>
<reference evidence="13" key="1">
    <citation type="submission" date="2020-11" db="EMBL/GenBank/DDBJ databases">
        <authorList>
            <consortium name="DOE Joint Genome Institute"/>
            <person name="Ahrendt S."/>
            <person name="Riley R."/>
            <person name="Andreopoulos W."/>
            <person name="LaButti K."/>
            <person name="Pangilinan J."/>
            <person name="Ruiz-duenas F.J."/>
            <person name="Barrasa J.M."/>
            <person name="Sanchez-Garcia M."/>
            <person name="Camarero S."/>
            <person name="Miyauchi S."/>
            <person name="Serrano A."/>
            <person name="Linde D."/>
            <person name="Babiker R."/>
            <person name="Drula E."/>
            <person name="Ayuso-Fernandez I."/>
            <person name="Pacheco R."/>
            <person name="Padilla G."/>
            <person name="Ferreira P."/>
            <person name="Barriuso J."/>
            <person name="Kellner H."/>
            <person name="Castanera R."/>
            <person name="Alfaro M."/>
            <person name="Ramirez L."/>
            <person name="Pisabarro A.G."/>
            <person name="Kuo A."/>
            <person name="Tritt A."/>
            <person name="Lipzen A."/>
            <person name="He G."/>
            <person name="Yan M."/>
            <person name="Ng V."/>
            <person name="Cullen D."/>
            <person name="Martin F."/>
            <person name="Rosso M.-N."/>
            <person name="Henrissat B."/>
            <person name="Hibbett D."/>
            <person name="Martinez A.T."/>
            <person name="Grigoriev I.V."/>
        </authorList>
    </citation>
    <scope>NUCLEOTIDE SEQUENCE</scope>
    <source>
        <strain evidence="13">AH 44721</strain>
    </source>
</reference>
<keyword evidence="9 10" id="KW-0624">Polysaccharide degradation</keyword>
<evidence type="ECO:0000256" key="5">
    <source>
        <dbReference type="ARBA" id="ARBA00022525"/>
    </source>
</evidence>
<protein>
    <recommendedName>
        <fullName evidence="10">Beta-xylanase</fullName>
        <ecNumber evidence="10">3.2.1.8</ecNumber>
    </recommendedName>
</protein>
<comment type="similarity">
    <text evidence="4 10">Belongs to the glycosyl hydrolase 10 (cellulase F) family.</text>
</comment>
<dbReference type="PANTHER" id="PTHR31490">
    <property type="entry name" value="GLYCOSYL HYDROLASE"/>
    <property type="match status" value="1"/>
</dbReference>
<name>A0A9P5P0D6_GYMJU</name>
<evidence type="ECO:0000256" key="10">
    <source>
        <dbReference type="RuleBase" id="RU361174"/>
    </source>
</evidence>
<feature type="chain" id="PRO_5040176686" description="Beta-xylanase" evidence="11">
    <location>
        <begin position="20"/>
        <end position="336"/>
    </location>
</feature>
<dbReference type="Pfam" id="PF00331">
    <property type="entry name" value="Glyco_hydro_10"/>
    <property type="match status" value="1"/>
</dbReference>
<dbReference type="EMBL" id="JADNYJ010000006">
    <property type="protein sequence ID" value="KAF8910564.1"/>
    <property type="molecule type" value="Genomic_DNA"/>
</dbReference>
<sequence>MAKLAVLLSVLASASVSLAQLAVLAGLNRKLYFGTATDNPELTNASYVRQLSNTLDFHQLTPANSMKWDATEPERGVFNFTGGDQIVEQAERHGQIMRGHNCVWHSQLPDWVTAGNFDNETLLSIVENHCGTLVGHYKGRIYAWDVLNEIFNDDGTFCQSVFFNTTGTAYIKTALRAARKADPHAKLYMNDFNIEGSGPKSTAVATLVKELRAEGIPIDGIGIQSHLIVGEVPTTMERNIKFLSETGAEVALTELDIRMTLPDTPALTEQQTKDYDTVITACKNVDRCIGVTLWDWTDKFSWVPGAFTGQGDACPWDNNFNKKPAYFGIVKGWLGQ</sequence>
<evidence type="ECO:0000256" key="11">
    <source>
        <dbReference type="SAM" id="SignalP"/>
    </source>
</evidence>
<keyword evidence="14" id="KW-1185">Reference proteome</keyword>
<evidence type="ECO:0000256" key="4">
    <source>
        <dbReference type="ARBA" id="ARBA00007495"/>
    </source>
</evidence>
<keyword evidence="7 10" id="KW-0378">Hydrolase</keyword>
<dbReference type="InterPro" id="IPR001000">
    <property type="entry name" value="GH10_dom"/>
</dbReference>
<dbReference type="PRINTS" id="PR00134">
    <property type="entry name" value="GLHYDRLASE10"/>
</dbReference>
<dbReference type="InterPro" id="IPR044846">
    <property type="entry name" value="GH10"/>
</dbReference>
<evidence type="ECO:0000256" key="2">
    <source>
        <dbReference type="ARBA" id="ARBA00004613"/>
    </source>
</evidence>
<keyword evidence="5" id="KW-0964">Secreted</keyword>
<dbReference type="OrthoDB" id="3055998at2759"/>
<keyword evidence="8 10" id="KW-0119">Carbohydrate metabolism</keyword>
<evidence type="ECO:0000256" key="6">
    <source>
        <dbReference type="ARBA" id="ARBA00022651"/>
    </source>
</evidence>
<evidence type="ECO:0000256" key="9">
    <source>
        <dbReference type="ARBA" id="ARBA00023326"/>
    </source>
</evidence>
<keyword evidence="11" id="KW-0732">Signal</keyword>
<comment type="pathway">
    <text evidence="3">Glycan degradation; xylan degradation.</text>
</comment>
<dbReference type="EC" id="3.2.1.8" evidence="10"/>
<keyword evidence="10 13" id="KW-0326">Glycosidase</keyword>
<dbReference type="GO" id="GO:0031176">
    <property type="term" value="F:endo-1,4-beta-xylanase activity"/>
    <property type="evidence" value="ECO:0007669"/>
    <property type="project" value="UniProtKB-EC"/>
</dbReference>
<keyword evidence="6 13" id="KW-0858">Xylan degradation</keyword>
<dbReference type="AlphaFoldDB" id="A0A9P5P0D6"/>
<dbReference type="Gene3D" id="3.20.20.80">
    <property type="entry name" value="Glycosidases"/>
    <property type="match status" value="1"/>
</dbReference>
<evidence type="ECO:0000256" key="7">
    <source>
        <dbReference type="ARBA" id="ARBA00022801"/>
    </source>
</evidence>
<comment type="catalytic activity">
    <reaction evidence="1 10">
        <text>Endohydrolysis of (1-&gt;4)-beta-D-xylosidic linkages in xylans.</text>
        <dbReference type="EC" id="3.2.1.8"/>
    </reaction>
</comment>
<organism evidence="13 14">
    <name type="scientific">Gymnopilus junonius</name>
    <name type="common">Spectacular rustgill mushroom</name>
    <name type="synonym">Gymnopilus spectabilis subsp. junonius</name>
    <dbReference type="NCBI Taxonomy" id="109634"/>
    <lineage>
        <taxon>Eukaryota</taxon>
        <taxon>Fungi</taxon>
        <taxon>Dikarya</taxon>
        <taxon>Basidiomycota</taxon>
        <taxon>Agaricomycotina</taxon>
        <taxon>Agaricomycetes</taxon>
        <taxon>Agaricomycetidae</taxon>
        <taxon>Agaricales</taxon>
        <taxon>Agaricineae</taxon>
        <taxon>Hymenogastraceae</taxon>
        <taxon>Gymnopilus</taxon>
    </lineage>
</organism>
<dbReference type="GO" id="GO:0005576">
    <property type="term" value="C:extracellular region"/>
    <property type="evidence" value="ECO:0007669"/>
    <property type="project" value="UniProtKB-SubCell"/>
</dbReference>
<dbReference type="PROSITE" id="PS51760">
    <property type="entry name" value="GH10_2"/>
    <property type="match status" value="1"/>
</dbReference>
<feature type="signal peptide" evidence="11">
    <location>
        <begin position="1"/>
        <end position="19"/>
    </location>
</feature>
<feature type="domain" description="GH10" evidence="12">
    <location>
        <begin position="18"/>
        <end position="332"/>
    </location>
</feature>
<dbReference type="Proteomes" id="UP000724874">
    <property type="component" value="Unassembled WGS sequence"/>
</dbReference>
<comment type="subcellular location">
    <subcellularLocation>
        <location evidence="2">Secreted</location>
    </subcellularLocation>
</comment>
<comment type="caution">
    <text evidence="13">The sequence shown here is derived from an EMBL/GenBank/DDBJ whole genome shotgun (WGS) entry which is preliminary data.</text>
</comment>
<evidence type="ECO:0000256" key="8">
    <source>
        <dbReference type="ARBA" id="ARBA00023277"/>
    </source>
</evidence>
<evidence type="ECO:0000313" key="13">
    <source>
        <dbReference type="EMBL" id="KAF8910564.1"/>
    </source>
</evidence>
<dbReference type="SUPFAM" id="SSF51445">
    <property type="entry name" value="(Trans)glycosidases"/>
    <property type="match status" value="1"/>
</dbReference>
<proteinExistence type="inferred from homology"/>
<evidence type="ECO:0000313" key="14">
    <source>
        <dbReference type="Proteomes" id="UP000724874"/>
    </source>
</evidence>
<evidence type="ECO:0000259" key="12">
    <source>
        <dbReference type="PROSITE" id="PS51760"/>
    </source>
</evidence>
<gene>
    <name evidence="13" type="ORF">CPB84DRAFT_1672716</name>
</gene>
<evidence type="ECO:0000256" key="1">
    <source>
        <dbReference type="ARBA" id="ARBA00000681"/>
    </source>
</evidence>
<dbReference type="InterPro" id="IPR017853">
    <property type="entry name" value="GH"/>
</dbReference>
<accession>A0A9P5P0D6</accession>
<dbReference type="PANTHER" id="PTHR31490:SF35">
    <property type="entry name" value="ENDO-1,4-BETA-XYLANASE"/>
    <property type="match status" value="1"/>
</dbReference>
<dbReference type="GO" id="GO:0045493">
    <property type="term" value="P:xylan catabolic process"/>
    <property type="evidence" value="ECO:0007669"/>
    <property type="project" value="UniProtKB-KW"/>
</dbReference>